<dbReference type="InterPro" id="IPR018707">
    <property type="entry name" value="LpxR"/>
</dbReference>
<sequence>MTRPSLARLAIDHFLAAAALVVAVALAMPAVAQERVTLGWGRLLTNDAIGDGKDRWRTGSYVLNRVRGPSWSGELPTRPGEILEFRLRVETLAPADLVTPGPLDRRYVGALTLGMHTHFQMAGIESSVGLDAVIVGPQTGISRLHGDLHDALGLPAPTVFGGQIADDIFPTLTAEFGRTLDFGSSVSFRPFVEAQAGAETLLRVGGDFTFGHVATEALMLRDNSTGQRYRAVAGDRVQGISVLLGGDIAEVYDSEYFLATDAITPSDTRKRLRAGMHWQGAQSEVFYGVTWLGKEFDEQPDDQLLGSINLRLQF</sequence>
<protein>
    <submittedName>
        <fullName evidence="1">Lipid A deacylase LpxR family protein</fullName>
    </submittedName>
</protein>
<gene>
    <name evidence="1" type="ORF">G5V65_07095</name>
</gene>
<comment type="caution">
    <text evidence="1">The sequence shown here is derived from an EMBL/GenBank/DDBJ whole genome shotgun (WGS) entry which is preliminary data.</text>
</comment>
<accession>A0A6M1TL52</accession>
<dbReference type="EMBL" id="JAALFE010000005">
    <property type="protein sequence ID" value="NGQ90659.1"/>
    <property type="molecule type" value="Genomic_DNA"/>
</dbReference>
<proteinExistence type="predicted"/>
<dbReference type="AlphaFoldDB" id="A0A6M1TL52"/>
<name>A0A6M1TL52_9RHOB</name>
<dbReference type="Proteomes" id="UP000474758">
    <property type="component" value="Unassembled WGS sequence"/>
</dbReference>
<dbReference type="RefSeq" id="WP_165048380.1">
    <property type="nucleotide sequence ID" value="NZ_JAALFE010000005.1"/>
</dbReference>
<evidence type="ECO:0000313" key="2">
    <source>
        <dbReference type="Proteomes" id="UP000474758"/>
    </source>
</evidence>
<keyword evidence="2" id="KW-1185">Reference proteome</keyword>
<reference evidence="1 2" key="1">
    <citation type="submission" date="2020-02" db="EMBL/GenBank/DDBJ databases">
        <title>Rhodobacter translucens sp. nov., a novel bacterium isolated from activated sludge.</title>
        <authorList>
            <person name="Liu J."/>
        </authorList>
    </citation>
    <scope>NUCLEOTIDE SEQUENCE [LARGE SCALE GENOMIC DNA]</scope>
    <source>
        <strain evidence="1 2">HX-7-19</strain>
    </source>
</reference>
<organism evidence="1 2">
    <name type="scientific">Paragemmobacter kunshanensis</name>
    <dbReference type="NCBI Taxonomy" id="2583234"/>
    <lineage>
        <taxon>Bacteria</taxon>
        <taxon>Pseudomonadati</taxon>
        <taxon>Pseudomonadota</taxon>
        <taxon>Alphaproteobacteria</taxon>
        <taxon>Rhodobacterales</taxon>
        <taxon>Paracoccaceae</taxon>
        <taxon>Paragemmobacter</taxon>
    </lineage>
</organism>
<dbReference type="Pfam" id="PF09982">
    <property type="entry name" value="LpxR"/>
    <property type="match status" value="1"/>
</dbReference>
<dbReference type="Gene3D" id="2.40.128.140">
    <property type="entry name" value="Outer membrane protein"/>
    <property type="match status" value="1"/>
</dbReference>
<dbReference type="InterPro" id="IPR037107">
    <property type="entry name" value="Put_OMP_sf"/>
</dbReference>
<evidence type="ECO:0000313" key="1">
    <source>
        <dbReference type="EMBL" id="NGQ90659.1"/>
    </source>
</evidence>